<proteinExistence type="predicted"/>
<dbReference type="Proteomes" id="UP000829291">
    <property type="component" value="Chromosome 3"/>
</dbReference>
<name>A0ABM3FMX6_NEOLC</name>
<reference evidence="3" key="1">
    <citation type="submission" date="2025-08" db="UniProtKB">
        <authorList>
            <consortium name="RefSeq"/>
        </authorList>
    </citation>
    <scope>IDENTIFICATION</scope>
    <source>
        <tissue evidence="3">Thorax and Abdomen</tissue>
    </source>
</reference>
<gene>
    <name evidence="3" type="primary">LOC124293248</name>
</gene>
<sequence>MSRSGRTLDSIAALLNKNVDTLHAFINCQNTFNSNMTSKLNAIENIVKTVSDQGDRLAQLEASNVLLNREIDSLRDSLTNTPVNSSAQITIAGIPFTVTDNPLEVVTKVLTVLGVPELASDILDIRLITRRAPSSQNPERVNTSEASKSFIVFFKSSQISSHIIRKKRSHGVLAVSDVFACDKRGNIFVNEFLHPNTYNLLRKTEKIASDRNWKYVWSREGQIYARKQDGSQPIRITSEADLDKLG</sequence>
<dbReference type="Pfam" id="PF25298">
    <property type="entry name" value="Baculo_FP_2nd"/>
    <property type="match status" value="1"/>
</dbReference>
<dbReference type="RefSeq" id="XP_046589389.1">
    <property type="nucleotide sequence ID" value="XM_046733433.1"/>
</dbReference>
<organism evidence="2 3">
    <name type="scientific">Neodiprion lecontei</name>
    <name type="common">Redheaded pine sawfly</name>
    <dbReference type="NCBI Taxonomy" id="441921"/>
    <lineage>
        <taxon>Eukaryota</taxon>
        <taxon>Metazoa</taxon>
        <taxon>Ecdysozoa</taxon>
        <taxon>Arthropoda</taxon>
        <taxon>Hexapoda</taxon>
        <taxon>Insecta</taxon>
        <taxon>Pterygota</taxon>
        <taxon>Neoptera</taxon>
        <taxon>Endopterygota</taxon>
        <taxon>Hymenoptera</taxon>
        <taxon>Tenthredinoidea</taxon>
        <taxon>Diprionidae</taxon>
        <taxon>Diprioninae</taxon>
        <taxon>Neodiprion</taxon>
    </lineage>
</organism>
<accession>A0ABM3FMX6</accession>
<dbReference type="GeneID" id="124293248"/>
<keyword evidence="2" id="KW-1185">Reference proteome</keyword>
<evidence type="ECO:0000259" key="1">
    <source>
        <dbReference type="Pfam" id="PF25298"/>
    </source>
</evidence>
<evidence type="ECO:0000313" key="2">
    <source>
        <dbReference type="Proteomes" id="UP000829291"/>
    </source>
</evidence>
<evidence type="ECO:0000313" key="3">
    <source>
        <dbReference type="RefSeq" id="XP_046589389.1"/>
    </source>
</evidence>
<dbReference type="InterPro" id="IPR057251">
    <property type="entry name" value="FP_C"/>
</dbReference>
<protein>
    <submittedName>
        <fullName evidence="3">Uncharacterized protein LOC124293248</fullName>
    </submittedName>
</protein>
<feature type="domain" description="FP protein C-terminal" evidence="1">
    <location>
        <begin position="195"/>
        <end position="245"/>
    </location>
</feature>